<dbReference type="GO" id="GO:0004672">
    <property type="term" value="F:protein kinase activity"/>
    <property type="evidence" value="ECO:0007669"/>
    <property type="project" value="InterPro"/>
</dbReference>
<dbReference type="SUPFAM" id="SSF56112">
    <property type="entry name" value="Protein kinase-like (PK-like)"/>
    <property type="match status" value="1"/>
</dbReference>
<name>A0A817AMH1_9BILA</name>
<proteinExistence type="predicted"/>
<dbReference type="EMBL" id="CAJOBH010000572">
    <property type="protein sequence ID" value="CAF3802563.1"/>
    <property type="molecule type" value="Genomic_DNA"/>
</dbReference>
<dbReference type="Proteomes" id="UP000663842">
    <property type="component" value="Unassembled WGS sequence"/>
</dbReference>
<dbReference type="Proteomes" id="UP000663855">
    <property type="component" value="Unassembled WGS sequence"/>
</dbReference>
<dbReference type="GO" id="GO:0005524">
    <property type="term" value="F:ATP binding"/>
    <property type="evidence" value="ECO:0007669"/>
    <property type="project" value="InterPro"/>
</dbReference>
<evidence type="ECO:0000313" key="11">
    <source>
        <dbReference type="Proteomes" id="UP000663824"/>
    </source>
</evidence>
<dbReference type="AlphaFoldDB" id="A0A817AMH1"/>
<dbReference type="PROSITE" id="PS50011">
    <property type="entry name" value="PROTEIN_KINASE_DOM"/>
    <property type="match status" value="1"/>
</dbReference>
<dbReference type="EMBL" id="CAJOBJ010006116">
    <property type="protein sequence ID" value="CAF4051413.1"/>
    <property type="molecule type" value="Genomic_DNA"/>
</dbReference>
<feature type="signal peptide" evidence="1">
    <location>
        <begin position="1"/>
        <end position="18"/>
    </location>
</feature>
<dbReference type="EMBL" id="CAJNRG010014147">
    <property type="protein sequence ID" value="CAF2153385.1"/>
    <property type="molecule type" value="Genomic_DNA"/>
</dbReference>
<sequence>MLILSILCLILFILNINCFLNSIQNENPLLDDIRNKIMNYVNENEIPLVLTDKIIGNQAGSMSSTYNGYLKINNQTKISVIIKYSSFKTIWNYVHATDINRLYENGCYSNVNENTNQYLIIKQDKNRIINENWIPSEVYVAFKGYFCQNLMATSTIAYPKYSYLSFFKSIEQIDDERTFVIVFKKLENGISLKTYLEQYSNKLTIEIAKYLIYSILIGIIKLKNMSIIHLDLNAGNIFLMNNDNQHPIRFIDFGIMKFIHKSSQLNVMYSENLHQSFRNVFRNCPSCFHNNYLMNNLIFPQQFHQSFKNYSIEQLLNHSWFYNN</sequence>
<evidence type="ECO:0000313" key="3">
    <source>
        <dbReference type="EMBL" id="CAF1038732.1"/>
    </source>
</evidence>
<evidence type="ECO:0000313" key="5">
    <source>
        <dbReference type="EMBL" id="CAF2153385.1"/>
    </source>
</evidence>
<dbReference type="SMART" id="SM00220">
    <property type="entry name" value="S_TKc"/>
    <property type="match status" value="1"/>
</dbReference>
<evidence type="ECO:0000313" key="4">
    <source>
        <dbReference type="EMBL" id="CAF1617408.1"/>
    </source>
</evidence>
<dbReference type="InterPro" id="IPR000719">
    <property type="entry name" value="Prot_kinase_dom"/>
</dbReference>
<evidence type="ECO:0000313" key="10">
    <source>
        <dbReference type="EMBL" id="CAF4051413.1"/>
    </source>
</evidence>
<dbReference type="Proteomes" id="UP000681720">
    <property type="component" value="Unassembled WGS sequence"/>
</dbReference>
<dbReference type="EMBL" id="CAJNRE010022017">
    <property type="protein sequence ID" value="CAF2267196.1"/>
    <property type="molecule type" value="Genomic_DNA"/>
</dbReference>
<dbReference type="OrthoDB" id="9992155at2759"/>
<dbReference type="Proteomes" id="UP000663824">
    <property type="component" value="Unassembled WGS sequence"/>
</dbReference>
<evidence type="ECO:0000259" key="2">
    <source>
        <dbReference type="PROSITE" id="PS50011"/>
    </source>
</evidence>
<evidence type="ECO:0000313" key="8">
    <source>
        <dbReference type="EMBL" id="CAF3882172.1"/>
    </source>
</evidence>
<dbReference type="Pfam" id="PF00069">
    <property type="entry name" value="Pkinase"/>
    <property type="match status" value="1"/>
</dbReference>
<reference evidence="6" key="1">
    <citation type="submission" date="2021-02" db="EMBL/GenBank/DDBJ databases">
        <authorList>
            <person name="Nowell W R."/>
        </authorList>
    </citation>
    <scope>NUCLEOTIDE SEQUENCE</scope>
</reference>
<dbReference type="EMBL" id="CAJOBI010003495">
    <property type="protein sequence ID" value="CAF3970779.1"/>
    <property type="molecule type" value="Genomic_DNA"/>
</dbReference>
<dbReference type="InterPro" id="IPR011009">
    <property type="entry name" value="Kinase-like_dom_sf"/>
</dbReference>
<accession>A0A817AMH1</accession>
<gene>
    <name evidence="7" type="ORF">BYL167_LOCUS3079</name>
    <name evidence="3" type="ORF">CJN711_LOCUS4167</name>
    <name evidence="10" type="ORF">GIL414_LOCUS14455</name>
    <name evidence="4" type="ORF">KQP761_LOCUS24194</name>
    <name evidence="6" type="ORF">MBJ925_LOCUS39192</name>
    <name evidence="9" type="ORF">SMN809_LOCUS10313</name>
    <name evidence="8" type="ORF">UXM345_LOCUS9532</name>
    <name evidence="5" type="ORF">XDN619_LOCUS29028</name>
</gene>
<evidence type="ECO:0000313" key="9">
    <source>
        <dbReference type="EMBL" id="CAF3970779.1"/>
    </source>
</evidence>
<dbReference type="EMBL" id="CAJNOW010013085">
    <property type="protein sequence ID" value="CAF1617408.1"/>
    <property type="molecule type" value="Genomic_DNA"/>
</dbReference>
<dbReference type="Proteomes" id="UP000663887">
    <property type="component" value="Unassembled WGS sequence"/>
</dbReference>
<dbReference type="EMBL" id="CAJOBF010000874">
    <property type="protein sequence ID" value="CAF3882172.1"/>
    <property type="molecule type" value="Genomic_DNA"/>
</dbReference>
<evidence type="ECO:0000313" key="7">
    <source>
        <dbReference type="EMBL" id="CAF3802563.1"/>
    </source>
</evidence>
<dbReference type="EMBL" id="CAJNOV010000791">
    <property type="protein sequence ID" value="CAF1038732.1"/>
    <property type="molecule type" value="Genomic_DNA"/>
</dbReference>
<feature type="domain" description="Protein kinase" evidence="2">
    <location>
        <begin position="97"/>
        <end position="324"/>
    </location>
</feature>
<dbReference type="Proteomes" id="UP000676336">
    <property type="component" value="Unassembled WGS sequence"/>
</dbReference>
<protein>
    <recommendedName>
        <fullName evidence="2">Protein kinase domain-containing protein</fullName>
    </recommendedName>
</protein>
<keyword evidence="1" id="KW-0732">Signal</keyword>
<evidence type="ECO:0000256" key="1">
    <source>
        <dbReference type="SAM" id="SignalP"/>
    </source>
</evidence>
<dbReference type="Proteomes" id="UP000663834">
    <property type="component" value="Unassembled WGS sequence"/>
</dbReference>
<organism evidence="6 11">
    <name type="scientific">Rotaria magnacalcarata</name>
    <dbReference type="NCBI Taxonomy" id="392030"/>
    <lineage>
        <taxon>Eukaryota</taxon>
        <taxon>Metazoa</taxon>
        <taxon>Spiralia</taxon>
        <taxon>Gnathifera</taxon>
        <taxon>Rotifera</taxon>
        <taxon>Eurotatoria</taxon>
        <taxon>Bdelloidea</taxon>
        <taxon>Philodinida</taxon>
        <taxon>Philodinidae</taxon>
        <taxon>Rotaria</taxon>
    </lineage>
</organism>
<dbReference type="Gene3D" id="1.10.510.10">
    <property type="entry name" value="Transferase(Phosphotransferase) domain 1"/>
    <property type="match status" value="1"/>
</dbReference>
<comment type="caution">
    <text evidence="6">The sequence shown here is derived from an EMBL/GenBank/DDBJ whole genome shotgun (WGS) entry which is preliminary data.</text>
</comment>
<dbReference type="Proteomes" id="UP000681967">
    <property type="component" value="Unassembled WGS sequence"/>
</dbReference>
<feature type="chain" id="PRO_5035689930" description="Protein kinase domain-containing protein" evidence="1">
    <location>
        <begin position="19"/>
        <end position="324"/>
    </location>
</feature>
<evidence type="ECO:0000313" key="6">
    <source>
        <dbReference type="EMBL" id="CAF2267196.1"/>
    </source>
</evidence>